<dbReference type="InterPro" id="IPR014942">
    <property type="entry name" value="AbiEii"/>
</dbReference>
<sequence length="220" mass="25540">MGKATILTPRQTELIRALCADTFFTDTFYFTGGTALSEVYLKHRKSEDLDFFSARTYDPQRILHALTRWSKTQRFSIKTDFVEPTHIYVLTYPDGHAVKVDFATYPYPSLDTPSRYRDTLSVDSLFDIAVNKLVTITQRTEVKDFVDLYFLFRQFTFWTLRDGVKTKFNIEIDPYGVASNFMAVEDFDFLPIMHTPLTLQALKMFFRTKAKDLGKKSIAP</sequence>
<dbReference type="AlphaFoldDB" id="A0A1F6AI30"/>
<dbReference type="STRING" id="1798392.A3A79_01865"/>
<protein>
    <recommendedName>
        <fullName evidence="3">Nucleotidyl transferase AbiEii/AbiGii toxin family protein</fullName>
    </recommendedName>
</protein>
<dbReference type="Pfam" id="PF08843">
    <property type="entry name" value="AbiEii"/>
    <property type="match status" value="1"/>
</dbReference>
<name>A0A1F6AI30_9BACT</name>
<dbReference type="Proteomes" id="UP000178759">
    <property type="component" value="Unassembled WGS sequence"/>
</dbReference>
<reference evidence="1 2" key="1">
    <citation type="journal article" date="2016" name="Nat. Commun.">
        <title>Thousands of microbial genomes shed light on interconnected biogeochemical processes in an aquifer system.</title>
        <authorList>
            <person name="Anantharaman K."/>
            <person name="Brown C.T."/>
            <person name="Hug L.A."/>
            <person name="Sharon I."/>
            <person name="Castelle C.J."/>
            <person name="Probst A.J."/>
            <person name="Thomas B.C."/>
            <person name="Singh A."/>
            <person name="Wilkins M.J."/>
            <person name="Karaoz U."/>
            <person name="Brodie E.L."/>
            <person name="Williams K.H."/>
            <person name="Hubbard S.S."/>
            <person name="Banfield J.F."/>
        </authorList>
    </citation>
    <scope>NUCLEOTIDE SEQUENCE [LARGE SCALE GENOMIC DNA]</scope>
</reference>
<dbReference type="EMBL" id="MFJV01000001">
    <property type="protein sequence ID" value="OGG23927.1"/>
    <property type="molecule type" value="Genomic_DNA"/>
</dbReference>
<proteinExistence type="predicted"/>
<evidence type="ECO:0000313" key="1">
    <source>
        <dbReference type="EMBL" id="OGG23927.1"/>
    </source>
</evidence>
<dbReference type="Gene3D" id="3.10.450.620">
    <property type="entry name" value="JHP933, nucleotidyltransferase-like core domain"/>
    <property type="match status" value="1"/>
</dbReference>
<organism evidence="1 2">
    <name type="scientific">Candidatus Gottesmanbacteria bacterium RIFCSPLOWO2_01_FULL_43_11b</name>
    <dbReference type="NCBI Taxonomy" id="1798392"/>
    <lineage>
        <taxon>Bacteria</taxon>
        <taxon>Candidatus Gottesmaniibacteriota</taxon>
    </lineage>
</organism>
<accession>A0A1F6AI30</accession>
<comment type="caution">
    <text evidence="1">The sequence shown here is derived from an EMBL/GenBank/DDBJ whole genome shotgun (WGS) entry which is preliminary data.</text>
</comment>
<evidence type="ECO:0000313" key="2">
    <source>
        <dbReference type="Proteomes" id="UP000178759"/>
    </source>
</evidence>
<evidence type="ECO:0008006" key="3">
    <source>
        <dbReference type="Google" id="ProtNLM"/>
    </source>
</evidence>
<gene>
    <name evidence="1" type="ORF">A3A79_01865</name>
</gene>